<evidence type="ECO:0000256" key="1">
    <source>
        <dbReference type="SAM" id="MobiDB-lite"/>
    </source>
</evidence>
<reference evidence="3 4" key="1">
    <citation type="submission" date="2024-01" db="EMBL/GenBank/DDBJ databases">
        <title>The genomes of 5 underutilized Papilionoideae crops provide insights into root nodulation and disease resistanc.</title>
        <authorList>
            <person name="Yuan L."/>
        </authorList>
    </citation>
    <scope>NUCLEOTIDE SEQUENCE [LARGE SCALE GENOMIC DNA]</scope>
    <source>
        <strain evidence="3">ZHUSHIDOU_FW_LH</strain>
        <tissue evidence="3">Leaf</tissue>
    </source>
</reference>
<evidence type="ECO:0000313" key="3">
    <source>
        <dbReference type="EMBL" id="KAK7281131.1"/>
    </source>
</evidence>
<dbReference type="PANTHER" id="PTHR37233">
    <property type="entry name" value="TRANSMEMBRANE PROTEIN"/>
    <property type="match status" value="1"/>
</dbReference>
<keyword evidence="2" id="KW-0472">Membrane</keyword>
<evidence type="ECO:0000313" key="4">
    <source>
        <dbReference type="Proteomes" id="UP001372338"/>
    </source>
</evidence>
<evidence type="ECO:0000256" key="2">
    <source>
        <dbReference type="SAM" id="Phobius"/>
    </source>
</evidence>
<dbReference type="EMBL" id="JAYWIO010000002">
    <property type="protein sequence ID" value="KAK7281131.1"/>
    <property type="molecule type" value="Genomic_DNA"/>
</dbReference>
<feature type="region of interest" description="Disordered" evidence="1">
    <location>
        <begin position="157"/>
        <end position="197"/>
    </location>
</feature>
<feature type="compositionally biased region" description="Polar residues" evidence="1">
    <location>
        <begin position="157"/>
        <end position="195"/>
    </location>
</feature>
<feature type="region of interest" description="Disordered" evidence="1">
    <location>
        <begin position="231"/>
        <end position="252"/>
    </location>
</feature>
<dbReference type="GO" id="GO:0009535">
    <property type="term" value="C:chloroplast thylakoid membrane"/>
    <property type="evidence" value="ECO:0007669"/>
    <property type="project" value="TreeGrafter"/>
</dbReference>
<keyword evidence="2" id="KW-1133">Transmembrane helix</keyword>
<dbReference type="Proteomes" id="UP001372338">
    <property type="component" value="Unassembled WGS sequence"/>
</dbReference>
<keyword evidence="4" id="KW-1185">Reference proteome</keyword>
<accession>A0AAN9FTY1</accession>
<dbReference type="AlphaFoldDB" id="A0AAN9FTY1"/>
<gene>
    <name evidence="3" type="ORF">RIF29_08849</name>
</gene>
<dbReference type="PANTHER" id="PTHR37233:SF2">
    <property type="entry name" value="TRANSMEMBRANE PROTEIN"/>
    <property type="match status" value="1"/>
</dbReference>
<proteinExistence type="predicted"/>
<name>A0AAN9FTY1_CROPI</name>
<organism evidence="3 4">
    <name type="scientific">Crotalaria pallida</name>
    <name type="common">Smooth rattlebox</name>
    <name type="synonym">Crotalaria striata</name>
    <dbReference type="NCBI Taxonomy" id="3830"/>
    <lineage>
        <taxon>Eukaryota</taxon>
        <taxon>Viridiplantae</taxon>
        <taxon>Streptophyta</taxon>
        <taxon>Embryophyta</taxon>
        <taxon>Tracheophyta</taxon>
        <taxon>Spermatophyta</taxon>
        <taxon>Magnoliopsida</taxon>
        <taxon>eudicotyledons</taxon>
        <taxon>Gunneridae</taxon>
        <taxon>Pentapetalae</taxon>
        <taxon>rosids</taxon>
        <taxon>fabids</taxon>
        <taxon>Fabales</taxon>
        <taxon>Fabaceae</taxon>
        <taxon>Papilionoideae</taxon>
        <taxon>50 kb inversion clade</taxon>
        <taxon>genistoids sensu lato</taxon>
        <taxon>core genistoids</taxon>
        <taxon>Crotalarieae</taxon>
        <taxon>Crotalaria</taxon>
    </lineage>
</organism>
<comment type="caution">
    <text evidence="3">The sequence shown here is derived from an EMBL/GenBank/DDBJ whole genome shotgun (WGS) entry which is preliminary data.</text>
</comment>
<keyword evidence="2" id="KW-0812">Transmembrane</keyword>
<protein>
    <submittedName>
        <fullName evidence="3">Uncharacterized protein</fullName>
    </submittedName>
</protein>
<sequence>MLFIVCILIYLLAYCEFMFHIFWFGDSLKTWLLEENAVDEITKIWRNIAATATIADRNLETCRSILLKFQTKYLDASRYSVGASLPKSSQFTPFLNMSRPRLLCKEKRLFHCFSVADSDQLAADAGGKAFENAENAPANDRLASVSPNENFQSEAKISTVSGTQTSESSNGSIDQKQESAATPNAQSTTKRSSLTARERVRAARVLNRYTEPKSSKPDIIGSKVLDALRESDRGKKRSRLPEAPTNLFDDNKRGMPKQGLTFDFPGGFDLFLIAFSFVFISTVMIGTTYLVWKVGAIHFNEY</sequence>
<feature type="transmembrane region" description="Helical" evidence="2">
    <location>
        <begin position="270"/>
        <end position="292"/>
    </location>
</feature>